<evidence type="ECO:0000256" key="9">
    <source>
        <dbReference type="SAM" id="MobiDB-lite"/>
    </source>
</evidence>
<dbReference type="RefSeq" id="WP_109921135.1">
    <property type="nucleotide sequence ID" value="NZ_QGLF01000003.1"/>
</dbReference>
<dbReference type="GO" id="GO:0030244">
    <property type="term" value="P:cellulose biosynthetic process"/>
    <property type="evidence" value="ECO:0007669"/>
    <property type="project" value="UniProtKB-KW"/>
</dbReference>
<sequence length="1522" mass="158215">MRHADWRSPVSRAALAAVLGTFGLSAAEAQQAPAGGPAPQAVAGQGATGVHALLEQAVFWHERGRTDLAAQSMQRAYAIAPNDPDVIFRLGLFAVQDGKTATAEAWLQQLRRVTAPGDQRLARLEQAARQGAIPADGIAAARALAQAGRTAEAVATYRRLFGAAPPPDSYALEYYQTLAGQPESLNEALAGLAQLAQRDPMGPAAVAYGKALTYNEQSRRQGIALLAARGAEPDARAAWRQALLWLGATAADKPLYDAYLAAYPDDQAVLARFREGTQPQARTDGFAALDGGDSRLAEQRFRQRLQERPDDAEALGGLGILRLRAGDHAGARDYLERATRADPARRGQWAEALASARFLGEMAAARRARDAGRLQEAETKARALAGGAGQRGRDARLLLADILVRRGQAAAAEAEYRAVLAAEPANGPALSGLYELLVRQRRTGEAEALAARLPPGRTRSLEGLHRAESDALRARAKDSLAAGDVLSARADLETALAGDPNNAWLRLDLARLLAGQGEGERARALIDGMTAPANAGAEALHAGALFAGEQGRYDVAAALIERIPARARTPEMRALSTRSATEAAVGRARTALAGGDAAGAQGILRGLYASAASLSIAERGTIAAALVDAGDPALALSLVRQDLEAVPKPPAARYAGHLNILAGLGMDAEAQSFLARLAQVRGVDGGELAGLGARFASGRGDRLREAGQYADAYDVLALALAQSPGDIGLINALGRLYDSGGMPDQALAAFRRALALDPGNREATRGAIGAAIAAGDTETADRLLRSALAGAPGDVDLHVMAANLARARGDTRAAVEALETAQSLRAQQLGTAAALPPAAATTLPGRTVPAGVPGNPFRRSSTGGAPAISTALPETARPYAEALPVPHDMVPHDMAPRDMAMLSAASGETAGDIYLPGGRPLEILPRAYDAPTVITPRTETLQPPATVTPARPIPIPPAPVLTMPPTPVPTAPTLVTPTLTAPAPAPAAPAPVRYPSPSRPRPALPVGPAVADSSLLVPALPSAALAGDPMSQEIARQLAELKDQAAGFVRGDISIRNRSGDEGLSALTEVGANVGVSVSPLGTGRLTVTANPVNVNAGTPSGDASRRFGANPLIPTTVTSSNYQELAAIVRENDGVWSLLTPAQRTILGAAVTTPTPTLLAEFVTANPALVAGLPTEIRTNIQAAATGTLLSAFVGANPTIWNGLTAAQQSLLGAALASDTYSFDTTRMAALRRSPKQETSGVGLSAAYELGSFKADVGTTPLGFEVTNLVGGVTWRPRLGNDTELSVTGERRAVTDSMLSYAGTVEPFSGQSWGGVTRTGGRVMLSTDDGAVGLYGGGGYYRLEGENVADNSQIEATVGAYFRPYRTERSELKAGINLSYMAFDENLGEFSFGHGGYFSPQTFYSVAFPVEYTGTSESGKWKYNVGGAVGYQSYDKDAAPYFPTDPEMQAILDRESASGLIATSFYPASSANGFGASLKGSVDYSFDRLTTVGAAASYNGFGDYSETSALIYMKRALELEP</sequence>
<dbReference type="PANTHER" id="PTHR45586:SF1">
    <property type="entry name" value="LIPOPOLYSACCHARIDE ASSEMBLY PROTEIN B"/>
    <property type="match status" value="1"/>
</dbReference>
<evidence type="ECO:0000256" key="1">
    <source>
        <dbReference type="ARBA" id="ARBA00004339"/>
    </source>
</evidence>
<protein>
    <recommendedName>
        <fullName evidence="11">Cellulose synthase operon C C-terminal domain-containing protein</fullName>
    </recommendedName>
</protein>
<evidence type="ECO:0000256" key="10">
    <source>
        <dbReference type="SAM" id="SignalP"/>
    </source>
</evidence>
<feature type="signal peptide" evidence="10">
    <location>
        <begin position="1"/>
        <end position="26"/>
    </location>
</feature>
<dbReference type="InterPro" id="IPR008410">
    <property type="entry name" value="BCSC_C"/>
</dbReference>
<evidence type="ECO:0000256" key="5">
    <source>
        <dbReference type="ARBA" id="ARBA00022737"/>
    </source>
</evidence>
<dbReference type="Pfam" id="PF13432">
    <property type="entry name" value="TPR_16"/>
    <property type="match status" value="1"/>
</dbReference>
<evidence type="ECO:0000256" key="6">
    <source>
        <dbReference type="ARBA" id="ARBA00022803"/>
    </source>
</evidence>
<dbReference type="EMBL" id="QGLF01000003">
    <property type="protein sequence ID" value="PWR20491.1"/>
    <property type="molecule type" value="Genomic_DNA"/>
</dbReference>
<evidence type="ECO:0000256" key="2">
    <source>
        <dbReference type="ARBA" id="ARBA00005186"/>
    </source>
</evidence>
<comment type="caution">
    <text evidence="12">The sequence shown here is derived from an EMBL/GenBank/DDBJ whole genome shotgun (WGS) entry which is preliminary data.</text>
</comment>
<feature type="repeat" description="TPR" evidence="8">
    <location>
        <begin position="312"/>
        <end position="345"/>
    </location>
</feature>
<dbReference type="InterPro" id="IPR019734">
    <property type="entry name" value="TPR_rpt"/>
</dbReference>
<evidence type="ECO:0000313" key="13">
    <source>
        <dbReference type="Proteomes" id="UP000246077"/>
    </source>
</evidence>
<evidence type="ECO:0000256" key="3">
    <source>
        <dbReference type="ARBA" id="ARBA00005886"/>
    </source>
</evidence>
<evidence type="ECO:0000256" key="8">
    <source>
        <dbReference type="PROSITE-ProRule" id="PRU00339"/>
    </source>
</evidence>
<accession>A0A317E1H3</accession>
<dbReference type="PANTHER" id="PTHR45586">
    <property type="entry name" value="TPR REPEAT-CONTAINING PROTEIN PA4667"/>
    <property type="match status" value="1"/>
</dbReference>
<dbReference type="GO" id="GO:0006011">
    <property type="term" value="P:UDP-alpha-D-glucose metabolic process"/>
    <property type="evidence" value="ECO:0007669"/>
    <property type="project" value="InterPro"/>
</dbReference>
<evidence type="ECO:0000256" key="4">
    <source>
        <dbReference type="ARBA" id="ARBA00022729"/>
    </source>
</evidence>
<comment type="subcellular location">
    <subcellularLocation>
        <location evidence="1">Cell outer membrane</location>
        <topology evidence="1">Peripheral membrane protein</topology>
    </subcellularLocation>
</comment>
<proteinExistence type="inferred from homology"/>
<dbReference type="SUPFAM" id="SSF48452">
    <property type="entry name" value="TPR-like"/>
    <property type="match status" value="3"/>
</dbReference>
<feature type="repeat" description="TPR" evidence="8">
    <location>
        <begin position="727"/>
        <end position="760"/>
    </location>
</feature>
<comment type="similarity">
    <text evidence="3">Belongs to the AcsC/BcsC family.</text>
</comment>
<dbReference type="Pfam" id="PF05420">
    <property type="entry name" value="BCSC_C"/>
    <property type="match status" value="1"/>
</dbReference>
<evidence type="ECO:0000259" key="11">
    <source>
        <dbReference type="Pfam" id="PF05420"/>
    </source>
</evidence>
<dbReference type="InterPro" id="IPR051012">
    <property type="entry name" value="CellSynth/LPSAsmb/PSIAsmb"/>
</dbReference>
<keyword evidence="13" id="KW-1185">Reference proteome</keyword>
<dbReference type="OrthoDB" id="174989at2"/>
<comment type="pathway">
    <text evidence="2">Glycan metabolism; bacterial cellulose biosynthesis.</text>
</comment>
<keyword evidence="6 8" id="KW-0802">TPR repeat</keyword>
<dbReference type="Proteomes" id="UP000246077">
    <property type="component" value="Unassembled WGS sequence"/>
</dbReference>
<feature type="chain" id="PRO_5016240520" description="Cellulose synthase operon C C-terminal domain-containing protein" evidence="10">
    <location>
        <begin position="27"/>
        <end position="1522"/>
    </location>
</feature>
<keyword evidence="5" id="KW-0677">Repeat</keyword>
<keyword evidence="7" id="KW-0135">Cellulose biosynthesis</keyword>
<gene>
    <name evidence="12" type="ORF">DKG75_10815</name>
</gene>
<dbReference type="SMART" id="SM00028">
    <property type="entry name" value="TPR"/>
    <property type="match status" value="7"/>
</dbReference>
<dbReference type="GO" id="GO:0009279">
    <property type="term" value="C:cell outer membrane"/>
    <property type="evidence" value="ECO:0007669"/>
    <property type="project" value="UniProtKB-SubCell"/>
</dbReference>
<evidence type="ECO:0000256" key="7">
    <source>
        <dbReference type="ARBA" id="ARBA00022916"/>
    </source>
</evidence>
<feature type="compositionally biased region" description="Pro residues" evidence="9">
    <location>
        <begin position="983"/>
        <end position="1005"/>
    </location>
</feature>
<name>A0A317E1H3_9PROT</name>
<reference evidence="13" key="1">
    <citation type="submission" date="2018-05" db="EMBL/GenBank/DDBJ databases">
        <title>Zavarzinia sp. HR-AS.</title>
        <authorList>
            <person name="Lee Y."/>
            <person name="Jeon C.O."/>
        </authorList>
    </citation>
    <scope>NUCLEOTIDE SEQUENCE [LARGE SCALE GENOMIC DNA]</scope>
    <source>
        <strain evidence="13">DSM 1231</strain>
    </source>
</reference>
<dbReference type="Gene3D" id="1.25.40.10">
    <property type="entry name" value="Tetratricopeptide repeat domain"/>
    <property type="match status" value="4"/>
</dbReference>
<feature type="domain" description="Cellulose synthase operon C C-terminal" evidence="11">
    <location>
        <begin position="1221"/>
        <end position="1517"/>
    </location>
</feature>
<evidence type="ECO:0000313" key="12">
    <source>
        <dbReference type="EMBL" id="PWR20491.1"/>
    </source>
</evidence>
<dbReference type="InterPro" id="IPR003921">
    <property type="entry name" value="Cell_synth_C"/>
</dbReference>
<feature type="region of interest" description="Disordered" evidence="9">
    <location>
        <begin position="980"/>
        <end position="1006"/>
    </location>
</feature>
<keyword evidence="4 10" id="KW-0732">Signal</keyword>
<organism evidence="12 13">
    <name type="scientific">Zavarzinia compransoris</name>
    <dbReference type="NCBI Taxonomy" id="1264899"/>
    <lineage>
        <taxon>Bacteria</taxon>
        <taxon>Pseudomonadati</taxon>
        <taxon>Pseudomonadota</taxon>
        <taxon>Alphaproteobacteria</taxon>
        <taxon>Rhodospirillales</taxon>
        <taxon>Zavarziniaceae</taxon>
        <taxon>Zavarzinia</taxon>
    </lineage>
</organism>
<dbReference type="InterPro" id="IPR011990">
    <property type="entry name" value="TPR-like_helical_dom_sf"/>
</dbReference>
<dbReference type="PROSITE" id="PS50005">
    <property type="entry name" value="TPR"/>
    <property type="match status" value="2"/>
</dbReference>
<dbReference type="Pfam" id="PF14559">
    <property type="entry name" value="TPR_19"/>
    <property type="match status" value="2"/>
</dbReference>
<dbReference type="UniPathway" id="UPA00694"/>
<dbReference type="PRINTS" id="PR01441">
    <property type="entry name" value="CELLSNTHASEC"/>
</dbReference>